<evidence type="ECO:0000256" key="5">
    <source>
        <dbReference type="ARBA" id="ARBA00005072"/>
    </source>
</evidence>
<comment type="pathway">
    <text evidence="4 17">Amino-acid biosynthesis; L-valine biosynthesis; L-valine from pyruvate: step 4/4.</text>
</comment>
<evidence type="ECO:0000256" key="17">
    <source>
        <dbReference type="RuleBase" id="RU364094"/>
    </source>
</evidence>
<dbReference type="NCBIfam" id="NF005146">
    <property type="entry name" value="PRK06606.1"/>
    <property type="match status" value="1"/>
</dbReference>
<keyword evidence="9 17" id="KW-0808">Transferase</keyword>
<evidence type="ECO:0000256" key="12">
    <source>
        <dbReference type="ARBA" id="ARBA00048212"/>
    </source>
</evidence>
<protein>
    <recommendedName>
        <fullName evidence="17">Branched-chain-amino-acid aminotransferase</fullName>
        <shortName evidence="17">BCAT</shortName>
        <ecNumber evidence="17">2.6.1.42</ecNumber>
    </recommendedName>
</protein>
<dbReference type="Gene3D" id="3.30.470.10">
    <property type="match status" value="1"/>
</dbReference>
<comment type="function">
    <text evidence="2 17">Acts on leucine, isoleucine and valine.</text>
</comment>
<dbReference type="InterPro" id="IPR005785">
    <property type="entry name" value="B_amino_transI"/>
</dbReference>
<comment type="similarity">
    <text evidence="6 15">Belongs to the class-IV pyridoxal-phosphate-dependent aminotransferase family.</text>
</comment>
<dbReference type="PANTHER" id="PTHR42743:SF11">
    <property type="entry name" value="AMINODEOXYCHORISMATE LYASE"/>
    <property type="match status" value="1"/>
</dbReference>
<comment type="cofactor">
    <cofactor evidence="1 16">
        <name>pyridoxal 5'-phosphate</name>
        <dbReference type="ChEBI" id="CHEBI:597326"/>
    </cofactor>
</comment>
<accession>A0ABZ2Y9F9</accession>
<keyword evidence="10 16" id="KW-0663">Pyridoxal phosphate</keyword>
<name>A0ABZ2Y9F9_9BACT</name>
<dbReference type="Proteomes" id="UP001461341">
    <property type="component" value="Chromosome"/>
</dbReference>
<dbReference type="Pfam" id="PF01063">
    <property type="entry name" value="Aminotran_4"/>
    <property type="match status" value="1"/>
</dbReference>
<dbReference type="InterPro" id="IPR001544">
    <property type="entry name" value="Aminotrans_IV"/>
</dbReference>
<evidence type="ECO:0000313" key="18">
    <source>
        <dbReference type="EMBL" id="WZL75645.1"/>
    </source>
</evidence>
<dbReference type="NCBIfam" id="TIGR01122">
    <property type="entry name" value="ilvE_I"/>
    <property type="match status" value="1"/>
</dbReference>
<dbReference type="Gene3D" id="3.20.10.10">
    <property type="entry name" value="D-amino Acid Aminotransferase, subunit A, domain 2"/>
    <property type="match status" value="1"/>
</dbReference>
<dbReference type="GO" id="GO:0004084">
    <property type="term" value="F:branched-chain-amino-acid transaminase activity"/>
    <property type="evidence" value="ECO:0007669"/>
    <property type="project" value="UniProtKB-EC"/>
</dbReference>
<evidence type="ECO:0000256" key="6">
    <source>
        <dbReference type="ARBA" id="ARBA00009320"/>
    </source>
</evidence>
<keyword evidence="7 17" id="KW-0032">Aminotransferase</keyword>
<dbReference type="InterPro" id="IPR036038">
    <property type="entry name" value="Aminotransferase-like"/>
</dbReference>
<gene>
    <name evidence="17 18" type="primary">ilvE</name>
    <name evidence="18" type="ORF">QBE54_08615</name>
</gene>
<dbReference type="PANTHER" id="PTHR42743">
    <property type="entry name" value="AMINO-ACID AMINOTRANSFERASE"/>
    <property type="match status" value="1"/>
</dbReference>
<evidence type="ECO:0000256" key="4">
    <source>
        <dbReference type="ARBA" id="ARBA00004931"/>
    </source>
</evidence>
<evidence type="ECO:0000256" key="11">
    <source>
        <dbReference type="ARBA" id="ARBA00023304"/>
    </source>
</evidence>
<evidence type="ECO:0000256" key="3">
    <source>
        <dbReference type="ARBA" id="ARBA00004824"/>
    </source>
</evidence>
<evidence type="ECO:0000256" key="9">
    <source>
        <dbReference type="ARBA" id="ARBA00022679"/>
    </source>
</evidence>
<evidence type="ECO:0000256" key="1">
    <source>
        <dbReference type="ARBA" id="ARBA00001933"/>
    </source>
</evidence>
<evidence type="ECO:0000313" key="19">
    <source>
        <dbReference type="Proteomes" id="UP001461341"/>
    </source>
</evidence>
<evidence type="ECO:0000256" key="15">
    <source>
        <dbReference type="RuleBase" id="RU004106"/>
    </source>
</evidence>
<dbReference type="InterPro" id="IPR033939">
    <property type="entry name" value="BCAT_family"/>
</dbReference>
<organism evidence="18 19">
    <name type="scientific">Thermatribacter velox</name>
    <dbReference type="NCBI Taxonomy" id="3039681"/>
    <lineage>
        <taxon>Bacteria</taxon>
        <taxon>Pseudomonadati</taxon>
        <taxon>Atribacterota</taxon>
        <taxon>Atribacteria</taxon>
        <taxon>Atribacterales</taxon>
        <taxon>Thermatribacteraceae</taxon>
        <taxon>Thermatribacter</taxon>
    </lineage>
</organism>
<dbReference type="CDD" id="cd01557">
    <property type="entry name" value="BCAT_beta_family"/>
    <property type="match status" value="1"/>
</dbReference>
<reference evidence="18 19" key="1">
    <citation type="submission" date="2023-03" db="EMBL/GenBank/DDBJ databases">
        <title>Novel Species.</title>
        <authorList>
            <person name="Ma S."/>
        </authorList>
    </citation>
    <scope>NUCLEOTIDE SEQUENCE [LARGE SCALE GENOMIC DNA]</scope>
    <source>
        <strain evidence="18 19">B11</strain>
    </source>
</reference>
<dbReference type="InterPro" id="IPR043132">
    <property type="entry name" value="BCAT-like_C"/>
</dbReference>
<dbReference type="SUPFAM" id="SSF56752">
    <property type="entry name" value="D-aminoacid aminotransferase-like PLP-dependent enzymes"/>
    <property type="match status" value="1"/>
</dbReference>
<keyword evidence="11 17" id="KW-0100">Branched-chain amino acid biosynthesis</keyword>
<evidence type="ECO:0000256" key="2">
    <source>
        <dbReference type="ARBA" id="ARBA00003109"/>
    </source>
</evidence>
<comment type="catalytic activity">
    <reaction evidence="12 17">
        <text>L-valine + 2-oxoglutarate = 3-methyl-2-oxobutanoate + L-glutamate</text>
        <dbReference type="Rhea" id="RHEA:24813"/>
        <dbReference type="ChEBI" id="CHEBI:11851"/>
        <dbReference type="ChEBI" id="CHEBI:16810"/>
        <dbReference type="ChEBI" id="CHEBI:29985"/>
        <dbReference type="ChEBI" id="CHEBI:57762"/>
        <dbReference type="EC" id="2.6.1.42"/>
    </reaction>
</comment>
<dbReference type="PROSITE" id="PS00770">
    <property type="entry name" value="AA_TRANSFER_CLASS_4"/>
    <property type="match status" value="1"/>
</dbReference>
<keyword evidence="19" id="KW-1185">Reference proteome</keyword>
<dbReference type="RefSeq" id="WP_369017795.1">
    <property type="nucleotide sequence ID" value="NZ_CP121689.1"/>
</dbReference>
<evidence type="ECO:0000256" key="13">
    <source>
        <dbReference type="ARBA" id="ARBA00048798"/>
    </source>
</evidence>
<evidence type="ECO:0000256" key="10">
    <source>
        <dbReference type="ARBA" id="ARBA00022898"/>
    </source>
</evidence>
<comment type="catalytic activity">
    <reaction evidence="14 17">
        <text>L-leucine + 2-oxoglutarate = 4-methyl-2-oxopentanoate + L-glutamate</text>
        <dbReference type="Rhea" id="RHEA:18321"/>
        <dbReference type="ChEBI" id="CHEBI:16810"/>
        <dbReference type="ChEBI" id="CHEBI:17865"/>
        <dbReference type="ChEBI" id="CHEBI:29985"/>
        <dbReference type="ChEBI" id="CHEBI:57427"/>
        <dbReference type="EC" id="2.6.1.42"/>
    </reaction>
</comment>
<dbReference type="EMBL" id="CP121689">
    <property type="protein sequence ID" value="WZL75645.1"/>
    <property type="molecule type" value="Genomic_DNA"/>
</dbReference>
<comment type="catalytic activity">
    <reaction evidence="13 17">
        <text>L-isoleucine + 2-oxoglutarate = (S)-3-methyl-2-oxopentanoate + L-glutamate</text>
        <dbReference type="Rhea" id="RHEA:24801"/>
        <dbReference type="ChEBI" id="CHEBI:16810"/>
        <dbReference type="ChEBI" id="CHEBI:29985"/>
        <dbReference type="ChEBI" id="CHEBI:35146"/>
        <dbReference type="ChEBI" id="CHEBI:58045"/>
        <dbReference type="EC" id="2.6.1.42"/>
    </reaction>
</comment>
<dbReference type="EC" id="2.6.1.42" evidence="17"/>
<comment type="pathway">
    <text evidence="3 17">Amino-acid biosynthesis; L-isoleucine biosynthesis; L-isoleucine from 2-oxobutanoate: step 4/4.</text>
</comment>
<keyword evidence="8 17" id="KW-0028">Amino-acid biosynthesis</keyword>
<dbReference type="InterPro" id="IPR043131">
    <property type="entry name" value="BCAT-like_N"/>
</dbReference>
<evidence type="ECO:0000256" key="8">
    <source>
        <dbReference type="ARBA" id="ARBA00022605"/>
    </source>
</evidence>
<proteinExistence type="inferred from homology"/>
<evidence type="ECO:0000256" key="16">
    <source>
        <dbReference type="RuleBase" id="RU004516"/>
    </source>
</evidence>
<dbReference type="InterPro" id="IPR018300">
    <property type="entry name" value="Aminotrans_IV_CS"/>
</dbReference>
<evidence type="ECO:0000256" key="7">
    <source>
        <dbReference type="ARBA" id="ARBA00022576"/>
    </source>
</evidence>
<comment type="pathway">
    <text evidence="5 17">Amino-acid biosynthesis; L-leucine biosynthesis; L-leucine from 3-methyl-2-oxobutanoate: step 4/4.</text>
</comment>
<dbReference type="InterPro" id="IPR050571">
    <property type="entry name" value="Class-IV_PLP-Dep_Aminotrnsfr"/>
</dbReference>
<evidence type="ECO:0000256" key="14">
    <source>
        <dbReference type="ARBA" id="ARBA00049229"/>
    </source>
</evidence>
<sequence>MQELRWIWMNGKLLKWEEARVHVLSHALHYGTAIFEGIRCYRTSKGPAVFRLPEHIQRFFDSAKIIRMALPYSKKEIEEAVLQVVRENQVEECYIRPIAFRGYGRMGVDPTECQVDCVIAAWCWGAYMGDKGLTEGIRAKISSYVRTYINAGSPRAKASANYLNSALAKMEARELGYDEAILLDKDGFVSEGSGENIFYVKNGVLFTPHPYSILLGITRDAVIQLARNLGMQVEETLCTRDDLYLADEVFFTGTAAEITPVVEIDNRQIGDGKPGPVTRKLQEHFFRIVRGEEPDYKHWLTYV</sequence>